<dbReference type="FunFam" id="3.30.70.270:FF:000001">
    <property type="entry name" value="Diguanylate cyclase domain protein"/>
    <property type="match status" value="1"/>
</dbReference>
<dbReference type="InterPro" id="IPR001633">
    <property type="entry name" value="EAL_dom"/>
</dbReference>
<dbReference type="SMART" id="SM00267">
    <property type="entry name" value="GGDEF"/>
    <property type="match status" value="1"/>
</dbReference>
<comment type="cofactor">
    <cofactor evidence="1">
        <name>Mg(2+)</name>
        <dbReference type="ChEBI" id="CHEBI:18420"/>
    </cofactor>
</comment>
<dbReference type="PANTHER" id="PTHR44757:SF2">
    <property type="entry name" value="BIOFILM ARCHITECTURE MAINTENANCE PROTEIN MBAA"/>
    <property type="match status" value="1"/>
</dbReference>
<dbReference type="Proteomes" id="UP000240904">
    <property type="component" value="Unassembled WGS sequence"/>
</dbReference>
<evidence type="ECO:0000256" key="1">
    <source>
        <dbReference type="ARBA" id="ARBA00001946"/>
    </source>
</evidence>
<organism evidence="6 7">
    <name type="scientific">Photobacterium lipolyticum</name>
    <dbReference type="NCBI Taxonomy" id="266810"/>
    <lineage>
        <taxon>Bacteria</taxon>
        <taxon>Pseudomonadati</taxon>
        <taxon>Pseudomonadota</taxon>
        <taxon>Gammaproteobacteria</taxon>
        <taxon>Vibrionales</taxon>
        <taxon>Vibrionaceae</taxon>
        <taxon>Photobacterium</taxon>
    </lineage>
</organism>
<keyword evidence="7" id="KW-1185">Reference proteome</keyword>
<name>A0A2T3N467_9GAMM</name>
<protein>
    <recommendedName>
        <fullName evidence="8">Bifunctional diguanylate cyclase/phosphodiesterase</fullName>
    </recommendedName>
</protein>
<gene>
    <name evidence="6" type="ORF">C9I89_00065</name>
</gene>
<dbReference type="Gene3D" id="3.20.20.450">
    <property type="entry name" value="EAL domain"/>
    <property type="match status" value="1"/>
</dbReference>
<dbReference type="Gene3D" id="3.30.70.270">
    <property type="match status" value="1"/>
</dbReference>
<feature type="domain" description="PAC" evidence="3">
    <location>
        <begin position="366"/>
        <end position="425"/>
    </location>
</feature>
<dbReference type="OrthoDB" id="1316910at2"/>
<evidence type="ECO:0008006" key="8">
    <source>
        <dbReference type="Google" id="ProtNLM"/>
    </source>
</evidence>
<dbReference type="AlphaFoldDB" id="A0A2T3N467"/>
<evidence type="ECO:0000313" key="7">
    <source>
        <dbReference type="Proteomes" id="UP000240904"/>
    </source>
</evidence>
<accession>A0A2T3N467</accession>
<proteinExistence type="predicted"/>
<dbReference type="Gene3D" id="2.10.70.100">
    <property type="match status" value="1"/>
</dbReference>
<dbReference type="InterPro" id="IPR052155">
    <property type="entry name" value="Biofilm_reg_signaling"/>
</dbReference>
<dbReference type="CDD" id="cd01949">
    <property type="entry name" value="GGDEF"/>
    <property type="match status" value="1"/>
</dbReference>
<dbReference type="SUPFAM" id="SSF55781">
    <property type="entry name" value="GAF domain-like"/>
    <property type="match status" value="1"/>
</dbReference>
<dbReference type="NCBIfam" id="TIGR00254">
    <property type="entry name" value="GGDEF"/>
    <property type="match status" value="1"/>
</dbReference>
<dbReference type="PROSITE" id="PS50887">
    <property type="entry name" value="GGDEF"/>
    <property type="match status" value="1"/>
</dbReference>
<dbReference type="RefSeq" id="WP_107281318.1">
    <property type="nucleotide sequence ID" value="NZ_PYMC01000001.1"/>
</dbReference>
<dbReference type="GO" id="GO:0003824">
    <property type="term" value="F:catalytic activity"/>
    <property type="evidence" value="ECO:0007669"/>
    <property type="project" value="UniProtKB-ARBA"/>
</dbReference>
<dbReference type="InterPro" id="IPR000014">
    <property type="entry name" value="PAS"/>
</dbReference>
<dbReference type="Pfam" id="PF00990">
    <property type="entry name" value="GGDEF"/>
    <property type="match status" value="1"/>
</dbReference>
<dbReference type="InterPro" id="IPR000160">
    <property type="entry name" value="GGDEF_dom"/>
</dbReference>
<reference evidence="6 7" key="1">
    <citation type="submission" date="2018-03" db="EMBL/GenBank/DDBJ databases">
        <title>Whole genome sequencing of Histamine producing bacteria.</title>
        <authorList>
            <person name="Butler K."/>
        </authorList>
    </citation>
    <scope>NUCLEOTIDE SEQUENCE [LARGE SCALE GENOMIC DNA]</scope>
    <source>
        <strain evidence="6 7">DSM 16190</strain>
    </source>
</reference>
<feature type="domain" description="PAS" evidence="2">
    <location>
        <begin position="422"/>
        <end position="480"/>
    </location>
</feature>
<evidence type="ECO:0000259" key="3">
    <source>
        <dbReference type="PROSITE" id="PS50113"/>
    </source>
</evidence>
<dbReference type="CDD" id="cd00130">
    <property type="entry name" value="PAS"/>
    <property type="match status" value="1"/>
</dbReference>
<feature type="domain" description="GGDEF" evidence="5">
    <location>
        <begin position="579"/>
        <end position="711"/>
    </location>
</feature>
<dbReference type="PROSITE" id="PS50883">
    <property type="entry name" value="EAL"/>
    <property type="match status" value="1"/>
</dbReference>
<evidence type="ECO:0000259" key="5">
    <source>
        <dbReference type="PROSITE" id="PS50887"/>
    </source>
</evidence>
<feature type="domain" description="PAC" evidence="3">
    <location>
        <begin position="495"/>
        <end position="547"/>
    </location>
</feature>
<comment type="caution">
    <text evidence="6">The sequence shown here is derived from an EMBL/GenBank/DDBJ whole genome shotgun (WGS) entry which is preliminary data.</text>
</comment>
<dbReference type="Pfam" id="PF00563">
    <property type="entry name" value="EAL"/>
    <property type="match status" value="1"/>
</dbReference>
<dbReference type="SMART" id="SM00052">
    <property type="entry name" value="EAL"/>
    <property type="match status" value="1"/>
</dbReference>
<dbReference type="InterPro" id="IPR001610">
    <property type="entry name" value="PAC"/>
</dbReference>
<dbReference type="PROSITE" id="PS50112">
    <property type="entry name" value="PAS"/>
    <property type="match status" value="2"/>
</dbReference>
<dbReference type="NCBIfam" id="TIGR00229">
    <property type="entry name" value="sensory_box"/>
    <property type="match status" value="1"/>
</dbReference>
<dbReference type="InterPro" id="IPR043128">
    <property type="entry name" value="Rev_trsase/Diguanyl_cyclase"/>
</dbReference>
<dbReference type="CDD" id="cd01948">
    <property type="entry name" value="EAL"/>
    <property type="match status" value="1"/>
</dbReference>
<dbReference type="SUPFAM" id="SSF55073">
    <property type="entry name" value="Nucleotide cyclase"/>
    <property type="match status" value="1"/>
</dbReference>
<dbReference type="PROSITE" id="PS50113">
    <property type="entry name" value="PAC"/>
    <property type="match status" value="2"/>
</dbReference>
<evidence type="ECO:0000259" key="2">
    <source>
        <dbReference type="PROSITE" id="PS50112"/>
    </source>
</evidence>
<dbReference type="SMART" id="SM00086">
    <property type="entry name" value="PAC"/>
    <property type="match status" value="3"/>
</dbReference>
<sequence length="981" mass="111764">MNKIIKNALQNLCGTELFDKATELVYDKLKPQHCFIGYFDEHKKQVYTLSYRANGKVAKNFSYVLLDTPCKNVQSDRCTCHYPSSVQALFPNDKPLQELNAEGYLGVPIFAHTNEPVGIVTCLFDKAYEHSQEIEEWSCSISYLLGVDLKYSALLSKQEKLMWELEEGQRVAKIGSWHWDLTTNVLAWSKELYRIYDIDDMTLTPSLDLITQLIHPDDKERVVKALNDSLESDKTPYDLVHRIQLVDGTVKHLRKRSNVTRDLNGNPLIMKGTVQDVTDFYHVSAKLTQTSNKLQTTYNSAEEGIWEYDLSTGKFLTSPKFWSILGKDKPDNGRDFIEWIDCLHPENRKEGLNFFNRFREDHYTVFNFEFRLAQNANSTYDAGQERWLTLKGRVVEKDGDGNPIRIAGIQRDATTSVETERQLNQAKVVFDNTSECILITDKENRIISVNHAFECTTGYKQHELLGLSPSVLSSGLHDKDYYQSLWLSLKTKGRWKGEVRNRRKSGEIYPEEISINVIKDSDGSVVNYVAVFRDISHWKKAEEQLTFFAYYDALTGLVNRRSFTQRVETQSKKVKMNNQVFAILFIDMDDFKSINDLYGHDFGDRVLARIAERLKSIFPEHDNICRYGGDEFSVLLPNVNAEQASELAQEVNRSIAEPINIDDIEVNTTVSIGISAYPDSGLTHHALLKNADYAMYNMKGQGRNGVCLYDCQLQTQDILKLQLRDRLKKAIAEQMISVCYQPIIHTQTGQIVKFEALARWHDDIQGDISPAVFIPIAEKYGLINQLGMLVLHQACQDLKKIHALGYDSICFSINRSVKEFINSGQDECICDVIQQYELPNSSIVIEITETTASKESRYIHDVLARFKERGILVALDDFGTGYSSLGAIIDLRPDIIKIDRSFITEIESNIGSQTLVSLVLELSHKLGIKVVAEGVETKAQLELLMGMNCHYIQGFYVSRAKPIEACINMLMNESTLMTSDV</sequence>
<feature type="domain" description="PAS" evidence="2">
    <location>
        <begin position="180"/>
        <end position="233"/>
    </location>
</feature>
<dbReference type="Pfam" id="PF13426">
    <property type="entry name" value="PAS_9"/>
    <property type="match status" value="1"/>
</dbReference>
<dbReference type="EMBL" id="PYMC01000001">
    <property type="protein sequence ID" value="PSW07165.1"/>
    <property type="molecule type" value="Genomic_DNA"/>
</dbReference>
<dbReference type="InterPro" id="IPR000700">
    <property type="entry name" value="PAS-assoc_C"/>
</dbReference>
<dbReference type="SUPFAM" id="SSF55785">
    <property type="entry name" value="PYP-like sensor domain (PAS domain)"/>
    <property type="match status" value="3"/>
</dbReference>
<feature type="domain" description="EAL" evidence="4">
    <location>
        <begin position="720"/>
        <end position="974"/>
    </location>
</feature>
<dbReference type="InterPro" id="IPR029787">
    <property type="entry name" value="Nucleotide_cyclase"/>
</dbReference>
<evidence type="ECO:0000313" key="6">
    <source>
        <dbReference type="EMBL" id="PSW07165.1"/>
    </source>
</evidence>
<evidence type="ECO:0000259" key="4">
    <source>
        <dbReference type="PROSITE" id="PS50883"/>
    </source>
</evidence>
<dbReference type="Pfam" id="PF08447">
    <property type="entry name" value="PAS_3"/>
    <property type="match status" value="1"/>
</dbReference>
<dbReference type="InterPro" id="IPR013655">
    <property type="entry name" value="PAS_fold_3"/>
</dbReference>
<dbReference type="InterPro" id="IPR035965">
    <property type="entry name" value="PAS-like_dom_sf"/>
</dbReference>
<dbReference type="PANTHER" id="PTHR44757">
    <property type="entry name" value="DIGUANYLATE CYCLASE DGCP"/>
    <property type="match status" value="1"/>
</dbReference>
<dbReference type="SUPFAM" id="SSF141868">
    <property type="entry name" value="EAL domain-like"/>
    <property type="match status" value="1"/>
</dbReference>
<dbReference type="Gene3D" id="3.30.450.20">
    <property type="entry name" value="PAS domain"/>
    <property type="match status" value="3"/>
</dbReference>
<dbReference type="InterPro" id="IPR035919">
    <property type="entry name" value="EAL_sf"/>
</dbReference>